<dbReference type="RefSeq" id="WP_090365000.1">
    <property type="nucleotide sequence ID" value="NZ_FNEM01000006.1"/>
</dbReference>
<name>A0A1G8S7C7_9GAMM</name>
<dbReference type="OrthoDB" id="6398410at2"/>
<proteinExistence type="predicted"/>
<organism evidence="1 2">
    <name type="scientific">Ferrimonas sediminum</name>
    <dbReference type="NCBI Taxonomy" id="718193"/>
    <lineage>
        <taxon>Bacteria</taxon>
        <taxon>Pseudomonadati</taxon>
        <taxon>Pseudomonadota</taxon>
        <taxon>Gammaproteobacteria</taxon>
        <taxon>Alteromonadales</taxon>
        <taxon>Ferrimonadaceae</taxon>
        <taxon>Ferrimonas</taxon>
    </lineage>
</organism>
<dbReference type="EMBL" id="FNEM01000006">
    <property type="protein sequence ID" value="SDJ25083.1"/>
    <property type="molecule type" value="Genomic_DNA"/>
</dbReference>
<reference evidence="2" key="1">
    <citation type="submission" date="2016-10" db="EMBL/GenBank/DDBJ databases">
        <authorList>
            <person name="Varghese N."/>
            <person name="Submissions S."/>
        </authorList>
    </citation>
    <scope>NUCLEOTIDE SEQUENCE [LARGE SCALE GENOMIC DNA]</scope>
    <source>
        <strain evidence="2">DSM 23317</strain>
    </source>
</reference>
<evidence type="ECO:0000313" key="2">
    <source>
        <dbReference type="Proteomes" id="UP000199527"/>
    </source>
</evidence>
<dbReference type="Proteomes" id="UP000199527">
    <property type="component" value="Unassembled WGS sequence"/>
</dbReference>
<evidence type="ECO:0000313" key="1">
    <source>
        <dbReference type="EMBL" id="SDJ25083.1"/>
    </source>
</evidence>
<accession>A0A1G8S7C7</accession>
<keyword evidence="2" id="KW-1185">Reference proteome</keyword>
<protein>
    <submittedName>
        <fullName evidence="1">Uncharacterized protein</fullName>
    </submittedName>
</protein>
<gene>
    <name evidence="1" type="ORF">SAMN04488540_10690</name>
</gene>
<dbReference type="PROSITE" id="PS51257">
    <property type="entry name" value="PROKAR_LIPOPROTEIN"/>
    <property type="match status" value="1"/>
</dbReference>
<sequence>MNDIGKQAFSSLATLIACQGVNQVAIVCAGQAHSTRAAASQLCRQLSRCQHHSLMVDMGSEVTSDANTCLSLDDISSHTLIAEDQVFDQLSLALEGGDRLNAQSVAQALLRWQQCYRCVVFSCDYYAGADAISAQVGCRHVVLMVAAGQTTDSELQAFSLEMSHYGLTVLAVVMDNRFMPRLGQSLASSIMARRHRLPGWCDRLANWLSRTAYCNGEWR</sequence>
<dbReference type="AlphaFoldDB" id="A0A1G8S7C7"/>